<gene>
    <name evidence="2" type="ORF">MM415B03634_0007</name>
</gene>
<dbReference type="AlphaFoldDB" id="A0A6M3LBH1"/>
<dbReference type="InterPro" id="IPR032427">
    <property type="entry name" value="P22_portal"/>
</dbReference>
<sequence length="602" mass="68966">MADDKKPIINRPATAEKDLTPDQLEQHKKILILKKEASMQAELAYRTKLHNIYLEASAHKDDKARNWDTFMAFYRGTQWPARMPKYKVSAVMNYLVENIERKTALLTDSKPIPKIVPYKDNLQDTADVLNRLISLIFEDGSFSQSKVDLLEYAQVVGSGFIGTLYDRTARHNTGGVKVTNYDPRAVYFDPLVLKSYLLSEGEFVIIEDIWPIEKARDVFPQRADMFRPDVGLSRFEPNQGPGLFRAMISRVFKAREENLVKSEIPRVHVREFWLKDRSRDQDGNPNFKNFARKSITVGDIIADDGENPYDDGDFPIDMYSWHTDFHTAWGWGDIELLKNPQELLNKITAIIVENLMLSSNAIWIGDADALSKEGWKKLNNAPGSYVQVKPGRTLRREAGLHFPEYVLKMLDHEKNSMDTMSGMVDVMRGIRTGQVSSGVAVESLQLMAQALIRLRSRALEAMDVRIGRKLISRIFQYYEPQTIIELLKLNEEDEMIKTYTTDLLKPINRRGKEWMHDFMFSVEPGSSLGLAKEQRKQEAFKLRELQVIDDEALLEALEYPNRKKIISRTDKKRSDAQNEEVAGQSPANQGGKAKQFPNQARG</sequence>
<name>A0A6M3LBH1_9ZZZZ</name>
<proteinExistence type="predicted"/>
<feature type="compositionally biased region" description="Basic and acidic residues" evidence="1">
    <location>
        <begin position="567"/>
        <end position="576"/>
    </location>
</feature>
<protein>
    <submittedName>
        <fullName evidence="2">Putative portal protein</fullName>
    </submittedName>
</protein>
<dbReference type="EMBL" id="MT142925">
    <property type="protein sequence ID" value="QJA90621.1"/>
    <property type="molecule type" value="Genomic_DNA"/>
</dbReference>
<dbReference type="Pfam" id="PF16510">
    <property type="entry name" value="P22_portal"/>
    <property type="match status" value="1"/>
</dbReference>
<feature type="region of interest" description="Disordered" evidence="1">
    <location>
        <begin position="565"/>
        <end position="602"/>
    </location>
</feature>
<reference evidence="2" key="1">
    <citation type="submission" date="2020-03" db="EMBL/GenBank/DDBJ databases">
        <title>The deep terrestrial virosphere.</title>
        <authorList>
            <person name="Holmfeldt K."/>
            <person name="Nilsson E."/>
            <person name="Simone D."/>
            <person name="Lopez-Fernandez M."/>
            <person name="Wu X."/>
            <person name="de Brujin I."/>
            <person name="Lundin D."/>
            <person name="Andersson A."/>
            <person name="Bertilsson S."/>
            <person name="Dopson M."/>
        </authorList>
    </citation>
    <scope>NUCLEOTIDE SEQUENCE</scope>
    <source>
        <strain evidence="2">MM415B03634</strain>
    </source>
</reference>
<evidence type="ECO:0000256" key="1">
    <source>
        <dbReference type="SAM" id="MobiDB-lite"/>
    </source>
</evidence>
<organism evidence="2">
    <name type="scientific">viral metagenome</name>
    <dbReference type="NCBI Taxonomy" id="1070528"/>
    <lineage>
        <taxon>unclassified sequences</taxon>
        <taxon>metagenomes</taxon>
        <taxon>organismal metagenomes</taxon>
    </lineage>
</organism>
<evidence type="ECO:0000313" key="2">
    <source>
        <dbReference type="EMBL" id="QJA90621.1"/>
    </source>
</evidence>
<accession>A0A6M3LBH1</accession>